<dbReference type="RefSeq" id="XP_035348462.1">
    <property type="nucleotide sequence ID" value="XM_035492569.1"/>
</dbReference>
<reference evidence="10" key="1">
    <citation type="submission" date="2020-06" db="EMBL/GenBank/DDBJ databases">
        <title>A chromosome-scale genome assembly of Talaromyces rugulosus W13939.</title>
        <authorList>
            <person name="Wang B."/>
            <person name="Guo L."/>
            <person name="Ye K."/>
            <person name="Wang L."/>
        </authorList>
    </citation>
    <scope>NUCLEOTIDE SEQUENCE [LARGE SCALE GENOMIC DNA]</scope>
    <source>
        <strain evidence="10">W13939</strain>
    </source>
</reference>
<dbReference type="InterPro" id="IPR052337">
    <property type="entry name" value="SAT4-like"/>
</dbReference>
<feature type="transmembrane region" description="Helical" evidence="7">
    <location>
        <begin position="141"/>
        <end position="166"/>
    </location>
</feature>
<dbReference type="OrthoDB" id="5393606at2759"/>
<sequence>MATQTSELSVPYATADDVYAAAIVLPVLGTVFLALRWQQRRNQREGIGIDDWLTVPSLVFTIGMGIALVIGVHGKAIGYPTPSQSSLTSEEQMNTVSAITKLKGTVQFAVIILLILAAGFLKLSIIFLYRRLFVVVLYGSPFDFVTIAAIAISAAWTITFVVVVTLSCGTHVSAQWGSPTVKAVYCGRSLDMENAFVVSDAVTNALIWLMPMPIIWAMHMRWPKKLAVTGILLIGSISVIASIIKIIISFQISGGGYRANVDPNLTVGTILYWCMIEAGLANIASNLPLFRGLFDNISLATIIRSVRSTISLDSMTPSGRGGRSQRTTQDDTEVLRSTSRPLDEESKLVDNKNHPLPMKNRGLEQS</sequence>
<organism evidence="9 10">
    <name type="scientific">Talaromyces rugulosus</name>
    <name type="common">Penicillium rugulosum</name>
    <dbReference type="NCBI Taxonomy" id="121627"/>
    <lineage>
        <taxon>Eukaryota</taxon>
        <taxon>Fungi</taxon>
        <taxon>Dikarya</taxon>
        <taxon>Ascomycota</taxon>
        <taxon>Pezizomycotina</taxon>
        <taxon>Eurotiomycetes</taxon>
        <taxon>Eurotiomycetidae</taxon>
        <taxon>Eurotiales</taxon>
        <taxon>Trichocomaceae</taxon>
        <taxon>Talaromyces</taxon>
        <taxon>Talaromyces sect. Islandici</taxon>
    </lineage>
</organism>
<evidence type="ECO:0000256" key="4">
    <source>
        <dbReference type="ARBA" id="ARBA00023136"/>
    </source>
</evidence>
<evidence type="ECO:0000313" key="10">
    <source>
        <dbReference type="Proteomes" id="UP000509510"/>
    </source>
</evidence>
<feature type="transmembrane region" description="Helical" evidence="7">
    <location>
        <begin position="18"/>
        <end position="37"/>
    </location>
</feature>
<dbReference type="Proteomes" id="UP000509510">
    <property type="component" value="Chromosome V"/>
</dbReference>
<accession>A0A7H8R8Q3</accession>
<dbReference type="GeneID" id="55996930"/>
<evidence type="ECO:0000313" key="9">
    <source>
        <dbReference type="EMBL" id="QKX62288.1"/>
    </source>
</evidence>
<dbReference type="AlphaFoldDB" id="A0A7H8R8Q3"/>
<feature type="transmembrane region" description="Helical" evidence="7">
    <location>
        <begin position="49"/>
        <end position="72"/>
    </location>
</feature>
<proteinExistence type="inferred from homology"/>
<feature type="region of interest" description="Disordered" evidence="6">
    <location>
        <begin position="314"/>
        <end position="366"/>
    </location>
</feature>
<evidence type="ECO:0000259" key="8">
    <source>
        <dbReference type="Pfam" id="PF20684"/>
    </source>
</evidence>
<dbReference type="PANTHER" id="PTHR33048:SF157">
    <property type="entry name" value="INTEGRAL MEMBRANE PROTEIN"/>
    <property type="match status" value="1"/>
</dbReference>
<keyword evidence="4 7" id="KW-0472">Membrane</keyword>
<dbReference type="KEGG" id="trg:TRUGW13939_09447"/>
<evidence type="ECO:0000256" key="7">
    <source>
        <dbReference type="SAM" id="Phobius"/>
    </source>
</evidence>
<evidence type="ECO:0000256" key="5">
    <source>
        <dbReference type="ARBA" id="ARBA00038359"/>
    </source>
</evidence>
<feature type="transmembrane region" description="Helical" evidence="7">
    <location>
        <begin position="106"/>
        <end position="129"/>
    </location>
</feature>
<feature type="transmembrane region" description="Helical" evidence="7">
    <location>
        <begin position="201"/>
        <end position="219"/>
    </location>
</feature>
<gene>
    <name evidence="9" type="ORF">TRUGW13939_09447</name>
</gene>
<evidence type="ECO:0000256" key="1">
    <source>
        <dbReference type="ARBA" id="ARBA00004141"/>
    </source>
</evidence>
<keyword evidence="2 7" id="KW-0812">Transmembrane</keyword>
<dbReference type="GO" id="GO:0016020">
    <property type="term" value="C:membrane"/>
    <property type="evidence" value="ECO:0007669"/>
    <property type="project" value="UniProtKB-SubCell"/>
</dbReference>
<protein>
    <recommendedName>
        <fullName evidence="8">Rhodopsin domain-containing protein</fullName>
    </recommendedName>
</protein>
<dbReference type="PANTHER" id="PTHR33048">
    <property type="entry name" value="PTH11-LIKE INTEGRAL MEMBRANE PROTEIN (AFU_ORTHOLOGUE AFUA_5G11245)"/>
    <property type="match status" value="1"/>
</dbReference>
<evidence type="ECO:0000256" key="3">
    <source>
        <dbReference type="ARBA" id="ARBA00022989"/>
    </source>
</evidence>
<keyword evidence="3 7" id="KW-1133">Transmembrane helix</keyword>
<dbReference type="InterPro" id="IPR049326">
    <property type="entry name" value="Rhodopsin_dom_fungi"/>
</dbReference>
<evidence type="ECO:0000256" key="2">
    <source>
        <dbReference type="ARBA" id="ARBA00022692"/>
    </source>
</evidence>
<comment type="similarity">
    <text evidence="5">Belongs to the SAT4 family.</text>
</comment>
<feature type="domain" description="Rhodopsin" evidence="8">
    <location>
        <begin position="36"/>
        <end position="294"/>
    </location>
</feature>
<name>A0A7H8R8Q3_TALRU</name>
<comment type="subcellular location">
    <subcellularLocation>
        <location evidence="1">Membrane</location>
        <topology evidence="1">Multi-pass membrane protein</topology>
    </subcellularLocation>
</comment>
<dbReference type="EMBL" id="CP055902">
    <property type="protein sequence ID" value="QKX62288.1"/>
    <property type="molecule type" value="Genomic_DNA"/>
</dbReference>
<keyword evidence="10" id="KW-1185">Reference proteome</keyword>
<dbReference type="Pfam" id="PF20684">
    <property type="entry name" value="Fung_rhodopsin"/>
    <property type="match status" value="1"/>
</dbReference>
<feature type="compositionally biased region" description="Basic and acidic residues" evidence="6">
    <location>
        <begin position="341"/>
        <end position="353"/>
    </location>
</feature>
<evidence type="ECO:0000256" key="6">
    <source>
        <dbReference type="SAM" id="MobiDB-lite"/>
    </source>
</evidence>
<feature type="transmembrane region" description="Helical" evidence="7">
    <location>
        <begin position="226"/>
        <end position="250"/>
    </location>
</feature>